<evidence type="ECO:0000313" key="2">
    <source>
        <dbReference type="EMBL" id="GEP11689.1"/>
    </source>
</evidence>
<dbReference type="AlphaFoldDB" id="A0A512JP15"/>
<comment type="caution">
    <text evidence="2">The sequence shown here is derived from an EMBL/GenBank/DDBJ whole genome shotgun (WGS) entry which is preliminary data.</text>
</comment>
<proteinExistence type="predicted"/>
<dbReference type="RefSeq" id="WP_147048105.1">
    <property type="nucleotide sequence ID" value="NZ_BJZV01000022.1"/>
</dbReference>
<keyword evidence="3" id="KW-1185">Reference proteome</keyword>
<reference evidence="2 3" key="1">
    <citation type="submission" date="2019-07" db="EMBL/GenBank/DDBJ databases">
        <title>Whole genome shotgun sequence of Methylobacterium gnaphalii NBRC 107716.</title>
        <authorList>
            <person name="Hosoyama A."/>
            <person name="Uohara A."/>
            <person name="Ohji S."/>
            <person name="Ichikawa N."/>
        </authorList>
    </citation>
    <scope>NUCLEOTIDE SEQUENCE [LARGE SCALE GENOMIC DNA]</scope>
    <source>
        <strain evidence="2 3">NBRC 107716</strain>
    </source>
</reference>
<dbReference type="EMBL" id="BJZV01000022">
    <property type="protein sequence ID" value="GEP11689.1"/>
    <property type="molecule type" value="Genomic_DNA"/>
</dbReference>
<name>A0A512JP15_9HYPH</name>
<sequence>MAERSQRKTFFVVQGFSGGRQGHRMDTPIQARSEASARRQAERLSERKSGVIAFSRTGDPTTGEFDEPVVLASYGRIPGNEDGLPF</sequence>
<evidence type="ECO:0000256" key="1">
    <source>
        <dbReference type="SAM" id="MobiDB-lite"/>
    </source>
</evidence>
<dbReference type="OrthoDB" id="7220707at2"/>
<accession>A0A512JP15</accession>
<dbReference type="Proteomes" id="UP000321750">
    <property type="component" value="Unassembled WGS sequence"/>
</dbReference>
<gene>
    <name evidence="2" type="ORF">MGN01_35340</name>
</gene>
<feature type="compositionally biased region" description="Basic and acidic residues" evidence="1">
    <location>
        <begin position="35"/>
        <end position="48"/>
    </location>
</feature>
<protein>
    <submittedName>
        <fullName evidence="2">Uncharacterized protein</fullName>
    </submittedName>
</protein>
<organism evidence="2 3">
    <name type="scientific">Methylobacterium gnaphalii</name>
    <dbReference type="NCBI Taxonomy" id="1010610"/>
    <lineage>
        <taxon>Bacteria</taxon>
        <taxon>Pseudomonadati</taxon>
        <taxon>Pseudomonadota</taxon>
        <taxon>Alphaproteobacteria</taxon>
        <taxon>Hyphomicrobiales</taxon>
        <taxon>Methylobacteriaceae</taxon>
        <taxon>Methylobacterium</taxon>
    </lineage>
</organism>
<feature type="region of interest" description="Disordered" evidence="1">
    <location>
        <begin position="1"/>
        <end position="48"/>
    </location>
</feature>
<evidence type="ECO:0000313" key="3">
    <source>
        <dbReference type="Proteomes" id="UP000321750"/>
    </source>
</evidence>